<keyword evidence="2" id="KW-1185">Reference proteome</keyword>
<evidence type="ECO:0000313" key="1">
    <source>
        <dbReference type="EMBL" id="GFZ27409.1"/>
    </source>
</evidence>
<reference evidence="1" key="1">
    <citation type="submission" date="2020-08" db="EMBL/GenBank/DDBJ databases">
        <title>Taxonomic study for Lactobacillus species isolated from hardwood bark.</title>
        <authorList>
            <person name="Tohno M."/>
            <person name="Tanizawa Y."/>
        </authorList>
    </citation>
    <scope>NUCLEOTIDE SEQUENCE</scope>
    <source>
        <strain evidence="1">B40</strain>
    </source>
</reference>
<protein>
    <submittedName>
        <fullName evidence="1">Uncharacterized protein</fullName>
    </submittedName>
</protein>
<dbReference type="Proteomes" id="UP000677218">
    <property type="component" value="Unassembled WGS sequence"/>
</dbReference>
<comment type="caution">
    <text evidence="1">The sequence shown here is derived from an EMBL/GenBank/DDBJ whole genome shotgun (WGS) entry which is preliminary data.</text>
</comment>
<sequence length="269" mass="30870">MTFAAEGGNNVPLIHLCKNRVCDWWEKHQSELFNLIEDHNYTLSNNSVLLFNVKDRLAHRGIKTLLFDQKLGLVATKKSTYSLISEKMKNSVLGMNVQTTVERELVKSSHRHGILVPGCGFAFSLQGYSRRSTDWIFLDKIIDYRKFGDCLVAFKSKVIDGRQFECVMRSKAVRPTGCVSTRITQFHALKEMARQSRLIIMTNKKSVLDNPDLKRNLKMEGFEGVPEIVSEHRAKLISRILKNEYGFEQFELDAVRLALEMVDKRNGNI</sequence>
<dbReference type="RefSeq" id="WP_212781101.1">
    <property type="nucleotide sequence ID" value="NZ_BMAY01000010.1"/>
</dbReference>
<accession>A0A916QHG9</accession>
<evidence type="ECO:0000313" key="2">
    <source>
        <dbReference type="Proteomes" id="UP000677218"/>
    </source>
</evidence>
<proteinExistence type="predicted"/>
<dbReference type="AlphaFoldDB" id="A0A916QHG9"/>
<dbReference type="EMBL" id="BMAY01000010">
    <property type="protein sequence ID" value="GFZ27409.1"/>
    <property type="molecule type" value="Genomic_DNA"/>
</dbReference>
<name>A0A916QHG9_9LACO</name>
<organism evidence="1 2">
    <name type="scientific">Lactobacillus corticis</name>
    <dbReference type="NCBI Taxonomy" id="2201249"/>
    <lineage>
        <taxon>Bacteria</taxon>
        <taxon>Bacillati</taxon>
        <taxon>Bacillota</taxon>
        <taxon>Bacilli</taxon>
        <taxon>Lactobacillales</taxon>
        <taxon>Lactobacillaceae</taxon>
        <taxon>Lactobacillus</taxon>
    </lineage>
</organism>
<gene>
    <name evidence="1" type="ORF">LCB40_12890</name>
</gene>